<keyword evidence="3" id="KW-0687">Ribonucleoprotein</keyword>
<dbReference type="Gene3D" id="3.30.1490.10">
    <property type="match status" value="1"/>
</dbReference>
<evidence type="ECO:0000256" key="2">
    <source>
        <dbReference type="ARBA" id="ARBA00022980"/>
    </source>
</evidence>
<evidence type="ECO:0008006" key="5">
    <source>
        <dbReference type="Google" id="ProtNLM"/>
    </source>
</evidence>
<gene>
    <name evidence="4" type="ORF">METZ01_LOCUS489858</name>
</gene>
<comment type="similarity">
    <text evidence="1">Belongs to the universal ribosomal protein uS8 family.</text>
</comment>
<protein>
    <recommendedName>
        <fullName evidence="5">30S ribosomal protein S8</fullName>
    </recommendedName>
</protein>
<evidence type="ECO:0000313" key="4">
    <source>
        <dbReference type="EMBL" id="SVE37004.1"/>
    </source>
</evidence>
<evidence type="ECO:0000256" key="3">
    <source>
        <dbReference type="ARBA" id="ARBA00023274"/>
    </source>
</evidence>
<dbReference type="FunFam" id="3.30.1370.30:FF:000002">
    <property type="entry name" value="30S ribosomal protein S8"/>
    <property type="match status" value="1"/>
</dbReference>
<keyword evidence="2" id="KW-0689">Ribosomal protein</keyword>
<accession>A0A383CY53</accession>
<feature type="non-terminal residue" evidence="4">
    <location>
        <position position="108"/>
    </location>
</feature>
<proteinExistence type="inferred from homology"/>
<dbReference type="GO" id="GO:0005840">
    <property type="term" value="C:ribosome"/>
    <property type="evidence" value="ECO:0007669"/>
    <property type="project" value="UniProtKB-KW"/>
</dbReference>
<dbReference type="Gene3D" id="3.30.1370.30">
    <property type="match status" value="1"/>
</dbReference>
<dbReference type="GO" id="GO:0003735">
    <property type="term" value="F:structural constituent of ribosome"/>
    <property type="evidence" value="ECO:0007669"/>
    <property type="project" value="InterPro"/>
</dbReference>
<dbReference type="GO" id="GO:0006412">
    <property type="term" value="P:translation"/>
    <property type="evidence" value="ECO:0007669"/>
    <property type="project" value="InterPro"/>
</dbReference>
<dbReference type="InterPro" id="IPR035987">
    <property type="entry name" value="Ribosomal_uS8_sf"/>
</dbReference>
<dbReference type="Pfam" id="PF00410">
    <property type="entry name" value="Ribosomal_S8"/>
    <property type="match status" value="1"/>
</dbReference>
<dbReference type="EMBL" id="UINC01212602">
    <property type="protein sequence ID" value="SVE37004.1"/>
    <property type="molecule type" value="Genomic_DNA"/>
</dbReference>
<reference evidence="4" key="1">
    <citation type="submission" date="2018-05" db="EMBL/GenBank/DDBJ databases">
        <authorList>
            <person name="Lanie J.A."/>
            <person name="Ng W.-L."/>
            <person name="Kazmierczak K.M."/>
            <person name="Andrzejewski T.M."/>
            <person name="Davidsen T.M."/>
            <person name="Wayne K.J."/>
            <person name="Tettelin H."/>
            <person name="Glass J.I."/>
            <person name="Rusch D."/>
            <person name="Podicherti R."/>
            <person name="Tsui H.-C.T."/>
            <person name="Winkler M.E."/>
        </authorList>
    </citation>
    <scope>NUCLEOTIDE SEQUENCE</scope>
</reference>
<dbReference type="NCBIfam" id="NF001109">
    <property type="entry name" value="PRK00136.1"/>
    <property type="match status" value="1"/>
</dbReference>
<dbReference type="InterPro" id="IPR000630">
    <property type="entry name" value="Ribosomal_uS8"/>
</dbReference>
<name>A0A383CY53_9ZZZZ</name>
<dbReference type="GO" id="GO:1990904">
    <property type="term" value="C:ribonucleoprotein complex"/>
    <property type="evidence" value="ECO:0007669"/>
    <property type="project" value="UniProtKB-KW"/>
</dbReference>
<organism evidence="4">
    <name type="scientific">marine metagenome</name>
    <dbReference type="NCBI Taxonomy" id="408172"/>
    <lineage>
        <taxon>unclassified sequences</taxon>
        <taxon>metagenomes</taxon>
        <taxon>ecological metagenomes</taxon>
    </lineage>
</organism>
<dbReference type="SUPFAM" id="SSF56047">
    <property type="entry name" value="Ribosomal protein S8"/>
    <property type="match status" value="1"/>
</dbReference>
<dbReference type="AlphaFoldDB" id="A0A383CY53"/>
<evidence type="ECO:0000256" key="1">
    <source>
        <dbReference type="ARBA" id="ARBA00006471"/>
    </source>
</evidence>
<sequence length="108" mass="12309">MSMTDPIADMLTRIRNASSAQHRSVDVPASGIKREISRVLAEERFIDNFAFYEDGKQGQLRLYLRYDDKSRGIIQGIRRASRPGLRRYAAKTELLRVRRGLGIAIVTT</sequence>